<evidence type="ECO:0000313" key="3">
    <source>
        <dbReference type="Proteomes" id="UP000283701"/>
    </source>
</evidence>
<feature type="domain" description="CBS" evidence="1">
    <location>
        <begin position="26"/>
        <end position="52"/>
    </location>
</feature>
<dbReference type="AlphaFoldDB" id="A0A3R6GPQ3"/>
<comment type="caution">
    <text evidence="2">The sequence shown here is derived from an EMBL/GenBank/DDBJ whole genome shotgun (WGS) entry which is preliminary data.</text>
</comment>
<evidence type="ECO:0000313" key="2">
    <source>
        <dbReference type="EMBL" id="RHF87594.1"/>
    </source>
</evidence>
<dbReference type="Proteomes" id="UP000283701">
    <property type="component" value="Unassembled WGS sequence"/>
</dbReference>
<gene>
    <name evidence="2" type="ORF">DW654_02275</name>
</gene>
<dbReference type="EMBL" id="QRHP01000001">
    <property type="protein sequence ID" value="RHF87594.1"/>
    <property type="molecule type" value="Genomic_DNA"/>
</dbReference>
<reference evidence="2 3" key="1">
    <citation type="submission" date="2018-08" db="EMBL/GenBank/DDBJ databases">
        <title>A genome reference for cultivated species of the human gut microbiota.</title>
        <authorList>
            <person name="Zou Y."/>
            <person name="Xue W."/>
            <person name="Luo G."/>
        </authorList>
    </citation>
    <scope>NUCLEOTIDE SEQUENCE [LARGE SCALE GENOMIC DNA]</scope>
    <source>
        <strain evidence="2 3">AM23-23AC</strain>
    </source>
</reference>
<dbReference type="RefSeq" id="WP_118202248.1">
    <property type="nucleotide sequence ID" value="NZ_QRHP01000001.1"/>
</dbReference>
<dbReference type="InterPro" id="IPR000644">
    <property type="entry name" value="CBS_dom"/>
</dbReference>
<accession>A0A3R6GPQ3</accession>
<dbReference type="Gene3D" id="3.10.580.10">
    <property type="entry name" value="CBS-domain"/>
    <property type="match status" value="1"/>
</dbReference>
<dbReference type="SUPFAM" id="SSF54631">
    <property type="entry name" value="CBS-domain pair"/>
    <property type="match status" value="1"/>
</dbReference>
<sequence length="154" mass="17826">MKINNRKLEHVCVYKFSELTKLNIADVLMESICGRVFVVDEQGKFLGVISVDNYKENMDVNDISTMPIVYDTNTIDNQIMNILAKNIYYGILPVVDGNNVLSKCVTLVDNTWEEDSINTLSKVQYLENKKVDISYYFTSRNIHRIIFWGGIKYH</sequence>
<evidence type="ECO:0000259" key="1">
    <source>
        <dbReference type="Pfam" id="PF00571"/>
    </source>
</evidence>
<dbReference type="Pfam" id="PF00571">
    <property type="entry name" value="CBS"/>
    <property type="match status" value="1"/>
</dbReference>
<protein>
    <recommendedName>
        <fullName evidence="1">CBS domain-containing protein</fullName>
    </recommendedName>
</protein>
<organism evidence="2 3">
    <name type="scientific">Roseburia inulinivorans</name>
    <dbReference type="NCBI Taxonomy" id="360807"/>
    <lineage>
        <taxon>Bacteria</taxon>
        <taxon>Bacillati</taxon>
        <taxon>Bacillota</taxon>
        <taxon>Clostridia</taxon>
        <taxon>Lachnospirales</taxon>
        <taxon>Lachnospiraceae</taxon>
        <taxon>Roseburia</taxon>
    </lineage>
</organism>
<dbReference type="InterPro" id="IPR046342">
    <property type="entry name" value="CBS_dom_sf"/>
</dbReference>
<name>A0A3R6GPQ3_9FIRM</name>
<proteinExistence type="predicted"/>